<dbReference type="PANTHER" id="PTHR30576">
    <property type="entry name" value="COLANIC BIOSYNTHESIS UDP-GLUCOSE LIPID CARRIER TRANSFERASE"/>
    <property type="match status" value="1"/>
</dbReference>
<dbReference type="PANTHER" id="PTHR30576:SF0">
    <property type="entry name" value="UNDECAPRENYL-PHOSPHATE N-ACETYLGALACTOSAMINYL 1-PHOSPHATE TRANSFERASE-RELATED"/>
    <property type="match status" value="1"/>
</dbReference>
<organism evidence="3">
    <name type="scientific">marine sediment metagenome</name>
    <dbReference type="NCBI Taxonomy" id="412755"/>
    <lineage>
        <taxon>unclassified sequences</taxon>
        <taxon>metagenomes</taxon>
        <taxon>ecological metagenomes</taxon>
    </lineage>
</organism>
<evidence type="ECO:0000313" key="3">
    <source>
        <dbReference type="EMBL" id="KKL73847.1"/>
    </source>
</evidence>
<sequence>MCPTKKSMYSDYLASRTKRLFDIIVCLLILPPAIVVISLLSIVIFIRDGRPIFFIQERVGKKGTLFRMPKLRSMITHSNSDNSLKTEKEITSTGNFLRKHRLD</sequence>
<name>A0A0F9HFI7_9ZZZZ</name>
<dbReference type="GO" id="GO:0016780">
    <property type="term" value="F:phosphotransferase activity, for other substituted phosphate groups"/>
    <property type="evidence" value="ECO:0007669"/>
    <property type="project" value="TreeGrafter"/>
</dbReference>
<evidence type="ECO:0000259" key="2">
    <source>
        <dbReference type="Pfam" id="PF02397"/>
    </source>
</evidence>
<feature type="non-terminal residue" evidence="3">
    <location>
        <position position="103"/>
    </location>
</feature>
<gene>
    <name evidence="3" type="ORF">LCGC14_2070820</name>
</gene>
<dbReference type="InterPro" id="IPR003362">
    <property type="entry name" value="Bact_transf"/>
</dbReference>
<accession>A0A0F9HFI7</accession>
<dbReference type="Pfam" id="PF02397">
    <property type="entry name" value="Bac_transf"/>
    <property type="match status" value="1"/>
</dbReference>
<proteinExistence type="predicted"/>
<comment type="caution">
    <text evidence="3">The sequence shown here is derived from an EMBL/GenBank/DDBJ whole genome shotgun (WGS) entry which is preliminary data.</text>
</comment>
<feature type="transmembrane region" description="Helical" evidence="1">
    <location>
        <begin position="20"/>
        <end position="46"/>
    </location>
</feature>
<feature type="domain" description="Bacterial sugar transferase" evidence="2">
    <location>
        <begin position="18"/>
        <end position="103"/>
    </location>
</feature>
<keyword evidence="1" id="KW-0472">Membrane</keyword>
<dbReference type="EMBL" id="LAZR01024836">
    <property type="protein sequence ID" value="KKL73847.1"/>
    <property type="molecule type" value="Genomic_DNA"/>
</dbReference>
<evidence type="ECO:0000256" key="1">
    <source>
        <dbReference type="SAM" id="Phobius"/>
    </source>
</evidence>
<keyword evidence="1" id="KW-0812">Transmembrane</keyword>
<reference evidence="3" key="1">
    <citation type="journal article" date="2015" name="Nature">
        <title>Complex archaea that bridge the gap between prokaryotes and eukaryotes.</title>
        <authorList>
            <person name="Spang A."/>
            <person name="Saw J.H."/>
            <person name="Jorgensen S.L."/>
            <person name="Zaremba-Niedzwiedzka K."/>
            <person name="Martijn J."/>
            <person name="Lind A.E."/>
            <person name="van Eijk R."/>
            <person name="Schleper C."/>
            <person name="Guy L."/>
            <person name="Ettema T.J."/>
        </authorList>
    </citation>
    <scope>NUCLEOTIDE SEQUENCE</scope>
</reference>
<dbReference type="AlphaFoldDB" id="A0A0F9HFI7"/>
<protein>
    <recommendedName>
        <fullName evidence="2">Bacterial sugar transferase domain-containing protein</fullName>
    </recommendedName>
</protein>
<keyword evidence="1" id="KW-1133">Transmembrane helix</keyword>